<reference evidence="1 2" key="1">
    <citation type="submission" date="2016-11" db="EMBL/GenBank/DDBJ databases">
        <title>The macronuclear genome of Stentor coeruleus: a giant cell with tiny introns.</title>
        <authorList>
            <person name="Slabodnick M."/>
            <person name="Ruby J.G."/>
            <person name="Reiff S.B."/>
            <person name="Swart E.C."/>
            <person name="Gosai S."/>
            <person name="Prabakaran S."/>
            <person name="Witkowska E."/>
            <person name="Larue G.E."/>
            <person name="Fisher S."/>
            <person name="Freeman R.M."/>
            <person name="Gunawardena J."/>
            <person name="Chu W."/>
            <person name="Stover N.A."/>
            <person name="Gregory B.D."/>
            <person name="Nowacki M."/>
            <person name="Derisi J."/>
            <person name="Roy S.W."/>
            <person name="Marshall W.F."/>
            <person name="Sood P."/>
        </authorList>
    </citation>
    <scope>NUCLEOTIDE SEQUENCE [LARGE SCALE GENOMIC DNA]</scope>
    <source>
        <strain evidence="1">WM001</strain>
    </source>
</reference>
<comment type="caution">
    <text evidence="1">The sequence shown here is derived from an EMBL/GenBank/DDBJ whole genome shotgun (WGS) entry which is preliminary data.</text>
</comment>
<dbReference type="Proteomes" id="UP000187209">
    <property type="component" value="Unassembled WGS sequence"/>
</dbReference>
<evidence type="ECO:0000313" key="1">
    <source>
        <dbReference type="EMBL" id="OMJ78380.1"/>
    </source>
</evidence>
<proteinExistence type="predicted"/>
<protein>
    <submittedName>
        <fullName evidence="1">Uncharacterized protein</fullName>
    </submittedName>
</protein>
<name>A0A1R2BNW4_9CILI</name>
<dbReference type="EMBL" id="MPUH01000524">
    <property type="protein sequence ID" value="OMJ78380.1"/>
    <property type="molecule type" value="Genomic_DNA"/>
</dbReference>
<dbReference type="AlphaFoldDB" id="A0A1R2BNW4"/>
<keyword evidence="2" id="KW-1185">Reference proteome</keyword>
<evidence type="ECO:0000313" key="2">
    <source>
        <dbReference type="Proteomes" id="UP000187209"/>
    </source>
</evidence>
<sequence>MTSEKNKGSGNTYLIKKISENGYPIVKGPEYCNEVNWNTFRDQKLNIIPEYCLYMYISKKFIYNSELKAFEAKTNFEPYSKLFLEELKTLNSRVPFEKTLISKYPDFEGGFVSNCYFCNLESSLMLGLFDCLLRSKYNKELLEKLELTGSRAIFNNHFKSIYEFLISSNNTTRDFKIRLAKRLSKYSLKEPSMVQCFSDDFNVGVVVYYYHKKSAKYKKFMILPQYPEITPVPLIQLIKYSRYTCVFYSELQNQLDGFNEIGTLEKSSESESIPFSFYTAENQDTYNENHHIDTIGNLCKLVNEISKEKKDKIKIINIFDSISKTLEDESNKSETFKDSLKTLKQARESLNKVLMIIDEENDKSSKVIAMKNPSQKKSIKKSLSVYDTDSVANASRFPRLLDNGLPISSSPKYDYNFSLQGSKQYFTPNSPLSSSNSQFYINSSANIPVSNYEQLPEINYRINPIGSAFNGLASPANYQYDQRKNLLNQNLIKNDPSAPNILSSNPLGLTSSNKKETCLSCNQKKICFTIHNNCKMCQGCIISIFHSDKPKCYVCGHRVEGLKKTVFIKLTFSCESCKNILKNPELNSCGCVLCAGCKISQHLCPEKN</sequence>
<accession>A0A1R2BNW4</accession>
<organism evidence="1 2">
    <name type="scientific">Stentor coeruleus</name>
    <dbReference type="NCBI Taxonomy" id="5963"/>
    <lineage>
        <taxon>Eukaryota</taxon>
        <taxon>Sar</taxon>
        <taxon>Alveolata</taxon>
        <taxon>Ciliophora</taxon>
        <taxon>Postciliodesmatophora</taxon>
        <taxon>Heterotrichea</taxon>
        <taxon>Heterotrichida</taxon>
        <taxon>Stentoridae</taxon>
        <taxon>Stentor</taxon>
    </lineage>
</organism>
<gene>
    <name evidence="1" type="ORF">SteCoe_21811</name>
</gene>